<accession>A0A0V0THH5</accession>
<dbReference type="AlphaFoldDB" id="A0A0V0THH5"/>
<reference evidence="1 2" key="1">
    <citation type="submission" date="2015-01" db="EMBL/GenBank/DDBJ databases">
        <title>Evolution of Trichinella species and genotypes.</title>
        <authorList>
            <person name="Korhonen P.K."/>
            <person name="Edoardo P."/>
            <person name="Giuseppe L.R."/>
            <person name="Gasser R.B."/>
        </authorList>
    </citation>
    <scope>NUCLEOTIDE SEQUENCE [LARGE SCALE GENOMIC DNA]</scope>
    <source>
        <strain evidence="1">ISS417</strain>
    </source>
</reference>
<gene>
    <name evidence="1" type="ORF">T05_6139</name>
</gene>
<organism evidence="1 2">
    <name type="scientific">Trichinella murrelli</name>
    <dbReference type="NCBI Taxonomy" id="144512"/>
    <lineage>
        <taxon>Eukaryota</taxon>
        <taxon>Metazoa</taxon>
        <taxon>Ecdysozoa</taxon>
        <taxon>Nematoda</taxon>
        <taxon>Enoplea</taxon>
        <taxon>Dorylaimia</taxon>
        <taxon>Trichinellida</taxon>
        <taxon>Trichinellidae</taxon>
        <taxon>Trichinella</taxon>
    </lineage>
</organism>
<sequence>MKTKQIKLSLIPIGYYIMYRAKSLPVAIALDHSNLKQAILLENAAVLFDQLIYLHAKGFQLLCHNY</sequence>
<comment type="caution">
    <text evidence="1">The sequence shown here is derived from an EMBL/GenBank/DDBJ whole genome shotgun (WGS) entry which is preliminary data.</text>
</comment>
<dbReference type="Proteomes" id="UP000055048">
    <property type="component" value="Unassembled WGS sequence"/>
</dbReference>
<dbReference type="EMBL" id="JYDJ01000270">
    <property type="protein sequence ID" value="KRX38390.1"/>
    <property type="molecule type" value="Genomic_DNA"/>
</dbReference>
<evidence type="ECO:0000313" key="2">
    <source>
        <dbReference type="Proteomes" id="UP000055048"/>
    </source>
</evidence>
<name>A0A0V0THH5_9BILA</name>
<evidence type="ECO:0000313" key="1">
    <source>
        <dbReference type="EMBL" id="KRX38390.1"/>
    </source>
</evidence>
<keyword evidence="2" id="KW-1185">Reference proteome</keyword>
<proteinExistence type="predicted"/>
<protein>
    <submittedName>
        <fullName evidence="1">Uncharacterized protein</fullName>
    </submittedName>
</protein>